<gene>
    <name evidence="1" type="ORF">EVAR_66486_1</name>
</gene>
<keyword evidence="2" id="KW-1185">Reference proteome</keyword>
<name>A0A4C1ZY54_EUMVA</name>
<evidence type="ECO:0000313" key="2">
    <source>
        <dbReference type="Proteomes" id="UP000299102"/>
    </source>
</evidence>
<dbReference type="EMBL" id="BGZK01002323">
    <property type="protein sequence ID" value="GBP92940.1"/>
    <property type="molecule type" value="Genomic_DNA"/>
</dbReference>
<evidence type="ECO:0000313" key="1">
    <source>
        <dbReference type="EMBL" id="GBP92940.1"/>
    </source>
</evidence>
<organism evidence="1 2">
    <name type="scientific">Eumeta variegata</name>
    <name type="common">Bagworm moth</name>
    <name type="synonym">Eumeta japonica</name>
    <dbReference type="NCBI Taxonomy" id="151549"/>
    <lineage>
        <taxon>Eukaryota</taxon>
        <taxon>Metazoa</taxon>
        <taxon>Ecdysozoa</taxon>
        <taxon>Arthropoda</taxon>
        <taxon>Hexapoda</taxon>
        <taxon>Insecta</taxon>
        <taxon>Pterygota</taxon>
        <taxon>Neoptera</taxon>
        <taxon>Endopterygota</taxon>
        <taxon>Lepidoptera</taxon>
        <taxon>Glossata</taxon>
        <taxon>Ditrysia</taxon>
        <taxon>Tineoidea</taxon>
        <taxon>Psychidae</taxon>
        <taxon>Oiketicinae</taxon>
        <taxon>Eumeta</taxon>
    </lineage>
</organism>
<sequence length="227" mass="24638">MDVQIRGSAVGCMLHAVVNFLVVAPYTLEWDSRIGISQEVGDRESIPKQRDDVAVGPRLRADKSGCAAEAFLLIKERKRQCLPYRKVVECLKKTDLLHLSSASDRWRCGGGCGGGGGNVEEAAAAREIALHRGSCAFHDLPASPSDEIAAPALIVLIGCYDSCVQSAASRLVMFFSFVSSRCCPTAQVQTPAPYISDRGVDWALLKTSSTVWRQHPRQTAKCTLRAM</sequence>
<proteinExistence type="predicted"/>
<accession>A0A4C1ZY54</accession>
<comment type="caution">
    <text evidence="1">The sequence shown here is derived from an EMBL/GenBank/DDBJ whole genome shotgun (WGS) entry which is preliminary data.</text>
</comment>
<dbReference type="Proteomes" id="UP000299102">
    <property type="component" value="Unassembled WGS sequence"/>
</dbReference>
<dbReference type="AlphaFoldDB" id="A0A4C1ZY54"/>
<protein>
    <submittedName>
        <fullName evidence="1">Uncharacterized protein</fullName>
    </submittedName>
</protein>
<reference evidence="1 2" key="1">
    <citation type="journal article" date="2019" name="Commun. Biol.">
        <title>The bagworm genome reveals a unique fibroin gene that provides high tensile strength.</title>
        <authorList>
            <person name="Kono N."/>
            <person name="Nakamura H."/>
            <person name="Ohtoshi R."/>
            <person name="Tomita M."/>
            <person name="Numata K."/>
            <person name="Arakawa K."/>
        </authorList>
    </citation>
    <scope>NUCLEOTIDE SEQUENCE [LARGE SCALE GENOMIC DNA]</scope>
</reference>